<dbReference type="STRING" id="643867.Ftrac_1669"/>
<dbReference type="Proteomes" id="UP000008720">
    <property type="component" value="Chromosome"/>
</dbReference>
<sequence>MKSQLSCFVANENHKNMKTLILTFISLVLASGLFAQQFSGVATYESRSQIELSLDSSAMSPQEMQALKQQLLKKMQKTYTLKFNAKESLWEQEESVNSGPASASSNGMELVISNGSSKDKLYRNLEEGKYRNSQELMGKRFLVIDSLPKYDWKIGSETKQIGDYSCRRAVYTRISDARRFATGMEEMEVTKDTTQIEAWFTMDIPVAQGPTTYFGLPGLILELKSNGRHFICTKVNLNYQEQEEIKVPDQGKEVTLKEFQAISEEKMKEMMQRYQGKGDGSNIEIVIGG</sequence>
<dbReference type="KEGG" id="mtt:Ftrac_1669"/>
<reference evidence="1 2" key="1">
    <citation type="journal article" date="2011" name="Stand. Genomic Sci.">
        <title>Complete genome sequence of Marivirga tractuosa type strain (H-43).</title>
        <authorList>
            <person name="Pagani I."/>
            <person name="Chertkov O."/>
            <person name="Lapidus A."/>
            <person name="Lucas S."/>
            <person name="Del Rio T.G."/>
            <person name="Tice H."/>
            <person name="Copeland A."/>
            <person name="Cheng J.F."/>
            <person name="Nolan M."/>
            <person name="Saunders E."/>
            <person name="Pitluck S."/>
            <person name="Held B."/>
            <person name="Goodwin L."/>
            <person name="Liolios K."/>
            <person name="Ovchinikova G."/>
            <person name="Ivanova N."/>
            <person name="Mavromatis K."/>
            <person name="Pati A."/>
            <person name="Chen A."/>
            <person name="Palaniappan K."/>
            <person name="Land M."/>
            <person name="Hauser L."/>
            <person name="Jeffries C.D."/>
            <person name="Detter J.C."/>
            <person name="Han C."/>
            <person name="Tapia R."/>
            <person name="Ngatchou-Djao O.D."/>
            <person name="Rohde M."/>
            <person name="Goker M."/>
            <person name="Spring S."/>
            <person name="Sikorski J."/>
            <person name="Woyke T."/>
            <person name="Bristow J."/>
            <person name="Eisen J.A."/>
            <person name="Markowitz V."/>
            <person name="Hugenholtz P."/>
            <person name="Klenk H.P."/>
            <person name="Kyrpides N.C."/>
        </authorList>
    </citation>
    <scope>NUCLEOTIDE SEQUENCE [LARGE SCALE GENOMIC DNA]</scope>
    <source>
        <strain evidence="2">ATCC 23168 / DSM 4126 / NBRC 15989 / NCIMB 1408 / VKM B-1430 / H-43</strain>
    </source>
</reference>
<evidence type="ECO:0000313" key="1">
    <source>
        <dbReference type="EMBL" id="ADR21657.1"/>
    </source>
</evidence>
<organism evidence="1 2">
    <name type="scientific">Marivirga tractuosa (strain ATCC 23168 / DSM 4126 / NBRC 15989 / NCIMB 1408 / VKM B-1430 / H-43)</name>
    <name type="common">Microscilla tractuosa</name>
    <name type="synonym">Flexibacter tractuosus</name>
    <dbReference type="NCBI Taxonomy" id="643867"/>
    <lineage>
        <taxon>Bacteria</taxon>
        <taxon>Pseudomonadati</taxon>
        <taxon>Bacteroidota</taxon>
        <taxon>Cytophagia</taxon>
        <taxon>Cytophagales</taxon>
        <taxon>Marivirgaceae</taxon>
        <taxon>Marivirga</taxon>
    </lineage>
</organism>
<protein>
    <recommendedName>
        <fullName evidence="3">GLPGLI family protein</fullName>
    </recommendedName>
</protein>
<name>E4TQV7_MARTH</name>
<dbReference type="eggNOG" id="ENOG502Z8ZW">
    <property type="taxonomic scope" value="Bacteria"/>
</dbReference>
<accession>E4TQV7</accession>
<gene>
    <name evidence="1" type="ordered locus">Ftrac_1669</name>
</gene>
<keyword evidence="2" id="KW-1185">Reference proteome</keyword>
<dbReference type="InterPro" id="IPR005901">
    <property type="entry name" value="GLPGLI"/>
</dbReference>
<dbReference type="HOGENOM" id="CLU_085659_0_0_10"/>
<dbReference type="NCBIfam" id="TIGR01200">
    <property type="entry name" value="GLPGLI"/>
    <property type="match status" value="1"/>
</dbReference>
<evidence type="ECO:0000313" key="2">
    <source>
        <dbReference type="Proteomes" id="UP000008720"/>
    </source>
</evidence>
<evidence type="ECO:0008006" key="3">
    <source>
        <dbReference type="Google" id="ProtNLM"/>
    </source>
</evidence>
<dbReference type="AlphaFoldDB" id="E4TQV7"/>
<dbReference type="Pfam" id="PF09697">
    <property type="entry name" value="Porph_ging"/>
    <property type="match status" value="1"/>
</dbReference>
<dbReference type="EMBL" id="CP002349">
    <property type="protein sequence ID" value="ADR21657.1"/>
    <property type="molecule type" value="Genomic_DNA"/>
</dbReference>
<proteinExistence type="predicted"/>